<dbReference type="AlphaFoldDB" id="A0A1M5UIY7"/>
<dbReference type="Gene3D" id="3.40.50.11540">
    <property type="entry name" value="NADH-ubiquinone oxidoreductase 51kDa subunit"/>
    <property type="match status" value="1"/>
</dbReference>
<dbReference type="InterPro" id="IPR037225">
    <property type="entry name" value="Nuo51_FMN-bd_sf"/>
</dbReference>
<dbReference type="Gene3D" id="3.10.20.600">
    <property type="match status" value="1"/>
</dbReference>
<reference evidence="10 11" key="1">
    <citation type="submission" date="2016-11" db="EMBL/GenBank/DDBJ databases">
        <authorList>
            <person name="Jaros S."/>
            <person name="Januszkiewicz K."/>
            <person name="Wedrychowicz H."/>
        </authorList>
    </citation>
    <scope>NUCLEOTIDE SEQUENCE [LARGE SCALE GENOMIC DNA]</scope>
    <source>
        <strain evidence="10 11">DSM 10068</strain>
    </source>
</reference>
<dbReference type="PANTHER" id="PTHR43034:SF2">
    <property type="entry name" value="ION-TRANSLOCATING OXIDOREDUCTASE COMPLEX SUBUNIT C"/>
    <property type="match status" value="1"/>
</dbReference>
<gene>
    <name evidence="8" type="primary">rnfC</name>
    <name evidence="10" type="ORF">SAMN02745823_00541</name>
</gene>
<evidence type="ECO:0000256" key="2">
    <source>
        <dbReference type="ARBA" id="ARBA00022485"/>
    </source>
</evidence>
<dbReference type="NCBIfam" id="TIGR01945">
    <property type="entry name" value="rnfC"/>
    <property type="match status" value="1"/>
</dbReference>
<evidence type="ECO:0000313" key="10">
    <source>
        <dbReference type="EMBL" id="SHH62786.1"/>
    </source>
</evidence>
<dbReference type="GO" id="GO:0051539">
    <property type="term" value="F:4 iron, 4 sulfur cluster binding"/>
    <property type="evidence" value="ECO:0007669"/>
    <property type="project" value="UniProtKB-KW"/>
</dbReference>
<dbReference type="Gene3D" id="3.30.70.20">
    <property type="match status" value="1"/>
</dbReference>
<dbReference type="EMBL" id="FQXV01000001">
    <property type="protein sequence ID" value="SHH62786.1"/>
    <property type="molecule type" value="Genomic_DNA"/>
</dbReference>
<dbReference type="InterPro" id="IPR017900">
    <property type="entry name" value="4Fe4S_Fe_S_CS"/>
</dbReference>
<feature type="binding site" evidence="8">
    <location>
        <position position="368"/>
    </location>
    <ligand>
        <name>[4Fe-4S] cluster</name>
        <dbReference type="ChEBI" id="CHEBI:49883"/>
        <label>1</label>
    </ligand>
</feature>
<evidence type="ECO:0000259" key="9">
    <source>
        <dbReference type="PROSITE" id="PS51379"/>
    </source>
</evidence>
<feature type="binding site" evidence="8">
    <location>
        <position position="408"/>
    </location>
    <ligand>
        <name>[4Fe-4S] cluster</name>
        <dbReference type="ChEBI" id="CHEBI:49883"/>
        <label>2</label>
    </ligand>
</feature>
<keyword evidence="8" id="KW-1278">Translocase</keyword>
<organism evidence="10 11">
    <name type="scientific">Sporobacter termitidis DSM 10068</name>
    <dbReference type="NCBI Taxonomy" id="1123282"/>
    <lineage>
        <taxon>Bacteria</taxon>
        <taxon>Bacillati</taxon>
        <taxon>Bacillota</taxon>
        <taxon>Clostridia</taxon>
        <taxon>Eubacteriales</taxon>
        <taxon>Oscillospiraceae</taxon>
        <taxon>Sporobacter</taxon>
    </lineage>
</organism>
<name>A0A1M5UIY7_9FIRM</name>
<keyword evidence="8" id="KW-0472">Membrane</keyword>
<evidence type="ECO:0000256" key="6">
    <source>
        <dbReference type="ARBA" id="ARBA00023004"/>
    </source>
</evidence>
<feature type="binding site" evidence="8">
    <location>
        <position position="371"/>
    </location>
    <ligand>
        <name>[4Fe-4S] cluster</name>
        <dbReference type="ChEBI" id="CHEBI:49883"/>
        <label>1</label>
    </ligand>
</feature>
<dbReference type="OrthoDB" id="9767754at2"/>
<comment type="similarity">
    <text evidence="8">Belongs to the 4Fe4S bacterial-type ferredoxin family. RnfC subfamily.</text>
</comment>
<dbReference type="STRING" id="1123282.SAMN02745823_00541"/>
<keyword evidence="11" id="KW-1185">Reference proteome</keyword>
<dbReference type="InterPro" id="IPR026902">
    <property type="entry name" value="RnfC_N"/>
</dbReference>
<dbReference type="Pfam" id="PF01512">
    <property type="entry name" value="Complex1_51K"/>
    <property type="match status" value="1"/>
</dbReference>
<comment type="function">
    <text evidence="8">Part of a membrane-bound complex that couples electron transfer with translocation of ions across the membrane.</text>
</comment>
<keyword evidence="6 8" id="KW-0408">Iron</keyword>
<dbReference type="HAMAP" id="MF_00461">
    <property type="entry name" value="RsxC_RnfC"/>
    <property type="match status" value="1"/>
</dbReference>
<protein>
    <recommendedName>
        <fullName evidence="8">Ion-translocating oxidoreductase complex subunit C</fullName>
        <ecNumber evidence="8">7.-.-.-</ecNumber>
    </recommendedName>
    <alternativeName>
        <fullName evidence="8">Rnf electron transport complex subunit C</fullName>
    </alternativeName>
</protein>
<evidence type="ECO:0000256" key="3">
    <source>
        <dbReference type="ARBA" id="ARBA00022723"/>
    </source>
</evidence>
<dbReference type="EC" id="7.-.-.-" evidence="8"/>
<evidence type="ECO:0000256" key="7">
    <source>
        <dbReference type="ARBA" id="ARBA00023014"/>
    </source>
</evidence>
<evidence type="ECO:0000256" key="8">
    <source>
        <dbReference type="HAMAP-Rule" id="MF_00461"/>
    </source>
</evidence>
<keyword evidence="3 8" id="KW-0479">Metal-binding</keyword>
<feature type="binding site" evidence="8">
    <location>
        <position position="411"/>
    </location>
    <ligand>
        <name>[4Fe-4S] cluster</name>
        <dbReference type="ChEBI" id="CHEBI:49883"/>
        <label>2</label>
    </ligand>
</feature>
<proteinExistence type="inferred from homology"/>
<dbReference type="Pfam" id="PF10531">
    <property type="entry name" value="SLBB"/>
    <property type="match status" value="1"/>
</dbReference>
<dbReference type="PANTHER" id="PTHR43034">
    <property type="entry name" value="ION-TRANSLOCATING OXIDOREDUCTASE COMPLEX SUBUNIT C"/>
    <property type="match status" value="1"/>
</dbReference>
<dbReference type="InterPro" id="IPR011538">
    <property type="entry name" value="Nuo51_FMN-bd"/>
</dbReference>
<feature type="binding site" evidence="8">
    <location>
        <position position="375"/>
    </location>
    <ligand>
        <name>[4Fe-4S] cluster</name>
        <dbReference type="ChEBI" id="CHEBI:49883"/>
        <label>2</label>
    </ligand>
</feature>
<comment type="subunit">
    <text evidence="8">The complex is composed of six subunits: RnfA, RnfB, RnfC, RnfD, RnfE and RnfG.</text>
</comment>
<dbReference type="Pfam" id="PF13375">
    <property type="entry name" value="RnfC_N"/>
    <property type="match status" value="1"/>
</dbReference>
<feature type="binding site" evidence="8">
    <location>
        <position position="405"/>
    </location>
    <ligand>
        <name>[4Fe-4S] cluster</name>
        <dbReference type="ChEBI" id="CHEBI:49883"/>
        <label>2</label>
    </ligand>
</feature>
<feature type="binding site" evidence="8">
    <location>
        <position position="365"/>
    </location>
    <ligand>
        <name>[4Fe-4S] cluster</name>
        <dbReference type="ChEBI" id="CHEBI:49883"/>
        <label>1</label>
    </ligand>
</feature>
<dbReference type="SUPFAM" id="SSF46548">
    <property type="entry name" value="alpha-helical ferredoxin"/>
    <property type="match status" value="1"/>
</dbReference>
<dbReference type="PROSITE" id="PS51379">
    <property type="entry name" value="4FE4S_FER_2"/>
    <property type="match status" value="2"/>
</dbReference>
<dbReference type="SUPFAM" id="SSF142019">
    <property type="entry name" value="Nqo1 FMN-binding domain-like"/>
    <property type="match status" value="1"/>
</dbReference>
<keyword evidence="7 8" id="KW-0411">Iron-sulfur</keyword>
<dbReference type="GO" id="GO:0005886">
    <property type="term" value="C:plasma membrane"/>
    <property type="evidence" value="ECO:0007669"/>
    <property type="project" value="UniProtKB-SubCell"/>
</dbReference>
<dbReference type="InterPro" id="IPR010208">
    <property type="entry name" value="Ion_transpt_RnfC/RsxC"/>
</dbReference>
<dbReference type="NCBIfam" id="NF003454">
    <property type="entry name" value="PRK05035.1"/>
    <property type="match status" value="1"/>
</dbReference>
<keyword evidence="4 8" id="KW-0677">Repeat</keyword>
<dbReference type="PROSITE" id="PS00198">
    <property type="entry name" value="4FE4S_FER_1"/>
    <property type="match status" value="2"/>
</dbReference>
<keyword evidence="2 8" id="KW-0004">4Fe-4S</keyword>
<accession>A0A1M5UIY7</accession>
<sequence length="438" mass="47031">MLKTFRGGVHPKDYKSIASEITVETMPPPQRVVIPVSQHIGAPGVPTVAVGDTVKKGQLIARADASMTSWVHASISGKVADIAEYPSSYKDKSLAVVIESDGLDEWAPDIPAVRDYESLSLEELHKLIGQAGLVGLGGANFPTHFKLTYGPEKHIDTLLINGSECEPYLNADYRVMMEETDRVVLGAKIAMKSLGVSRCIVGIEDNKPKAVEAMKKAFEGTGVQVAALPTKYPQGAERMFIKVLTGREIPEGKRHSDIGVVGLNVGSVAALANAVEKGVPLIERVITVSGDAIAAPKNLRVRIGTSFQDIVDYCGGFSRTPEKIINGGPMMGYAVRSLDIPVVKGVAGILVLSKDAVSHDEESPCIRCGKCVEACPAGLVPSMLSILSERGRHEEARRDYGLLNCIECGSCAYICPSKRRIVQYIRYSKSKNAGHGHK</sequence>
<evidence type="ECO:0000256" key="1">
    <source>
        <dbReference type="ARBA" id="ARBA00022448"/>
    </source>
</evidence>
<dbReference type="RefSeq" id="WP_073076073.1">
    <property type="nucleotide sequence ID" value="NZ_FQXV01000001.1"/>
</dbReference>
<keyword evidence="5 8" id="KW-0249">Electron transport</keyword>
<dbReference type="GO" id="GO:0009055">
    <property type="term" value="F:electron transfer activity"/>
    <property type="evidence" value="ECO:0007669"/>
    <property type="project" value="InterPro"/>
</dbReference>
<evidence type="ECO:0000256" key="5">
    <source>
        <dbReference type="ARBA" id="ARBA00022982"/>
    </source>
</evidence>
<dbReference type="InterPro" id="IPR019554">
    <property type="entry name" value="Soluble_ligand-bd"/>
</dbReference>
<dbReference type="Pfam" id="PF13237">
    <property type="entry name" value="Fer4_10"/>
    <property type="match status" value="1"/>
</dbReference>
<evidence type="ECO:0000313" key="11">
    <source>
        <dbReference type="Proteomes" id="UP000183995"/>
    </source>
</evidence>
<keyword evidence="1 8" id="KW-0813">Transport</keyword>
<dbReference type="GO" id="GO:0022900">
    <property type="term" value="P:electron transport chain"/>
    <property type="evidence" value="ECO:0007669"/>
    <property type="project" value="UniProtKB-UniRule"/>
</dbReference>
<feature type="domain" description="4Fe-4S ferredoxin-type" evidence="9">
    <location>
        <begin position="394"/>
        <end position="427"/>
    </location>
</feature>
<dbReference type="Proteomes" id="UP000183995">
    <property type="component" value="Unassembled WGS sequence"/>
</dbReference>
<evidence type="ECO:0000256" key="4">
    <source>
        <dbReference type="ARBA" id="ARBA00022737"/>
    </source>
</evidence>
<keyword evidence="8" id="KW-1003">Cell membrane</keyword>
<comment type="subcellular location">
    <subcellularLocation>
        <location evidence="8">Cell membrane</location>
        <topology evidence="8">Peripheral membrane protein</topology>
    </subcellularLocation>
</comment>
<comment type="cofactor">
    <cofactor evidence="8">
        <name>[4Fe-4S] cluster</name>
        <dbReference type="ChEBI" id="CHEBI:49883"/>
    </cofactor>
    <text evidence="8">Binds 2 [4Fe-4S] clusters per subunit.</text>
</comment>
<dbReference type="GO" id="GO:0046872">
    <property type="term" value="F:metal ion binding"/>
    <property type="evidence" value="ECO:0007669"/>
    <property type="project" value="UniProtKB-KW"/>
</dbReference>
<feature type="domain" description="4Fe-4S ferredoxin-type" evidence="9">
    <location>
        <begin position="355"/>
        <end position="386"/>
    </location>
</feature>
<dbReference type="InterPro" id="IPR017896">
    <property type="entry name" value="4Fe4S_Fe-S-bd"/>
</dbReference>
<feature type="binding site" evidence="8">
    <location>
        <position position="415"/>
    </location>
    <ligand>
        <name>[4Fe-4S] cluster</name>
        <dbReference type="ChEBI" id="CHEBI:49883"/>
        <label>1</label>
    </ligand>
</feature>